<dbReference type="Proteomes" id="UP000792457">
    <property type="component" value="Unassembled WGS sequence"/>
</dbReference>
<protein>
    <submittedName>
        <fullName evidence="1">Uncharacterized protein</fullName>
    </submittedName>
</protein>
<sequence>MILIGCLQYKRGSCSCQSLIRLETEAWKLKPQATSKMRTALLFAIVLVVVASVTAEDGCHLVKCPPSMPGVHNVIPNPLDSCSFCCCRTGKPKHHECPANFGYDHGSRKCVRASECAK</sequence>
<dbReference type="EMBL" id="KZ308413">
    <property type="protein sequence ID" value="KAG8229154.1"/>
    <property type="molecule type" value="Genomic_DNA"/>
</dbReference>
<dbReference type="AlphaFoldDB" id="A0A8K0K7V8"/>
<keyword evidence="2" id="KW-1185">Reference proteome</keyword>
<name>A0A8K0K7V8_LADFU</name>
<evidence type="ECO:0000313" key="2">
    <source>
        <dbReference type="Proteomes" id="UP000792457"/>
    </source>
</evidence>
<comment type="caution">
    <text evidence="1">The sequence shown here is derived from an EMBL/GenBank/DDBJ whole genome shotgun (WGS) entry which is preliminary data.</text>
</comment>
<gene>
    <name evidence="1" type="ORF">J437_LFUL009224</name>
</gene>
<reference evidence="1" key="2">
    <citation type="submission" date="2017-10" db="EMBL/GenBank/DDBJ databases">
        <title>Ladona fulva Genome sequencing and assembly.</title>
        <authorList>
            <person name="Murali S."/>
            <person name="Richards S."/>
            <person name="Bandaranaike D."/>
            <person name="Bellair M."/>
            <person name="Blankenburg K."/>
            <person name="Chao H."/>
            <person name="Dinh H."/>
            <person name="Doddapaneni H."/>
            <person name="Dugan-Rocha S."/>
            <person name="Elkadiri S."/>
            <person name="Gnanaolivu R."/>
            <person name="Hernandez B."/>
            <person name="Skinner E."/>
            <person name="Javaid M."/>
            <person name="Lee S."/>
            <person name="Li M."/>
            <person name="Ming W."/>
            <person name="Munidasa M."/>
            <person name="Muniz J."/>
            <person name="Nguyen L."/>
            <person name="Hughes D."/>
            <person name="Osuji N."/>
            <person name="Pu L.-L."/>
            <person name="Puazo M."/>
            <person name="Qu C."/>
            <person name="Quiroz J."/>
            <person name="Raj R."/>
            <person name="Weissenberger G."/>
            <person name="Xin Y."/>
            <person name="Zou X."/>
            <person name="Han Y."/>
            <person name="Worley K."/>
            <person name="Muzny D."/>
            <person name="Gibbs R."/>
        </authorList>
    </citation>
    <scope>NUCLEOTIDE SEQUENCE</scope>
    <source>
        <strain evidence="1">Sampled in the wild</strain>
    </source>
</reference>
<accession>A0A8K0K7V8</accession>
<proteinExistence type="predicted"/>
<reference evidence="1" key="1">
    <citation type="submission" date="2013-04" db="EMBL/GenBank/DDBJ databases">
        <authorList>
            <person name="Qu J."/>
            <person name="Murali S.C."/>
            <person name="Bandaranaike D."/>
            <person name="Bellair M."/>
            <person name="Blankenburg K."/>
            <person name="Chao H."/>
            <person name="Dinh H."/>
            <person name="Doddapaneni H."/>
            <person name="Downs B."/>
            <person name="Dugan-Rocha S."/>
            <person name="Elkadiri S."/>
            <person name="Gnanaolivu R.D."/>
            <person name="Hernandez B."/>
            <person name="Javaid M."/>
            <person name="Jayaseelan J.C."/>
            <person name="Lee S."/>
            <person name="Li M."/>
            <person name="Ming W."/>
            <person name="Munidasa M."/>
            <person name="Muniz J."/>
            <person name="Nguyen L."/>
            <person name="Ongeri F."/>
            <person name="Osuji N."/>
            <person name="Pu L.-L."/>
            <person name="Puazo M."/>
            <person name="Qu C."/>
            <person name="Quiroz J."/>
            <person name="Raj R."/>
            <person name="Weissenberger G."/>
            <person name="Xin Y."/>
            <person name="Zou X."/>
            <person name="Han Y."/>
            <person name="Richards S."/>
            <person name="Worley K."/>
            <person name="Muzny D."/>
            <person name="Gibbs R."/>
        </authorList>
    </citation>
    <scope>NUCLEOTIDE SEQUENCE</scope>
    <source>
        <strain evidence="1">Sampled in the wild</strain>
    </source>
</reference>
<evidence type="ECO:0000313" key="1">
    <source>
        <dbReference type="EMBL" id="KAG8229154.1"/>
    </source>
</evidence>
<organism evidence="1 2">
    <name type="scientific">Ladona fulva</name>
    <name type="common">Scarce chaser dragonfly</name>
    <name type="synonym">Libellula fulva</name>
    <dbReference type="NCBI Taxonomy" id="123851"/>
    <lineage>
        <taxon>Eukaryota</taxon>
        <taxon>Metazoa</taxon>
        <taxon>Ecdysozoa</taxon>
        <taxon>Arthropoda</taxon>
        <taxon>Hexapoda</taxon>
        <taxon>Insecta</taxon>
        <taxon>Pterygota</taxon>
        <taxon>Palaeoptera</taxon>
        <taxon>Odonata</taxon>
        <taxon>Epiprocta</taxon>
        <taxon>Anisoptera</taxon>
        <taxon>Libelluloidea</taxon>
        <taxon>Libellulidae</taxon>
        <taxon>Ladona</taxon>
    </lineage>
</organism>